<dbReference type="RefSeq" id="WP_086599000.1">
    <property type="nucleotide sequence ID" value="NZ_NGFN01000004.1"/>
</dbReference>
<dbReference type="EMBL" id="NGFN01000004">
    <property type="protein sequence ID" value="OUD04921.1"/>
    <property type="molecule type" value="Genomic_DNA"/>
</dbReference>
<comment type="caution">
    <text evidence="1">The sequence shown here is derived from an EMBL/GenBank/DDBJ whole genome shotgun (WGS) entry which is preliminary data.</text>
</comment>
<reference evidence="1 2" key="1">
    <citation type="submission" date="2017-05" db="EMBL/GenBank/DDBJ databases">
        <title>Biotechnological potential of actinobacteria isolated from South African environments.</title>
        <authorList>
            <person name="Le Roes-Hill M."/>
            <person name="Prins A."/>
            <person name="Durrell K.A."/>
        </authorList>
    </citation>
    <scope>NUCLEOTIDE SEQUENCE [LARGE SCALE GENOMIC DNA]</scope>
    <source>
        <strain evidence="1 2">HMC13</strain>
    </source>
</reference>
<sequence length="269" mass="29389">MQDIEPRATAGAPAESEPAAMERLAARYRRDGFVHVPGVLDAEETAQYLAEARRLLVDDQPARWGSGDETVMNYIPDAQLRSEPMRRLATHPRIADIAERLAGTPLRLFKLEVLHKEREGSAPTDPHHDVFAFPFSTAGTALTAWVALVDVPVERGCMTFVPGSHLLPPPDTGADPWASAFTRPGEMWMPRITVPLRAGDCTFHHARTVHSAGANTTQTPRFSTSAVYMDATASYLPTGMPFLDDLPEAGAETLREGAPLAGDRFPLLR</sequence>
<dbReference type="PANTHER" id="PTHR20883:SF46">
    <property type="entry name" value="PHYTANOYL-COA HYDROXYLASE"/>
    <property type="match status" value="1"/>
</dbReference>
<dbReference type="PANTHER" id="PTHR20883">
    <property type="entry name" value="PHYTANOYL-COA DIOXYGENASE DOMAIN CONTAINING 1"/>
    <property type="match status" value="1"/>
</dbReference>
<organism evidence="1 2">
    <name type="scientific">Streptomyces swartbergensis</name>
    <dbReference type="NCBI Taxonomy" id="487165"/>
    <lineage>
        <taxon>Bacteria</taxon>
        <taxon>Bacillati</taxon>
        <taxon>Actinomycetota</taxon>
        <taxon>Actinomycetes</taxon>
        <taxon>Kitasatosporales</taxon>
        <taxon>Streptomycetaceae</taxon>
        <taxon>Streptomyces</taxon>
    </lineage>
</organism>
<dbReference type="AlphaFoldDB" id="A0A2C9ZNJ3"/>
<name>A0A2C9ZNJ3_9ACTN</name>
<dbReference type="Gene3D" id="2.60.120.620">
    <property type="entry name" value="q2cbj1_9rhob like domain"/>
    <property type="match status" value="1"/>
</dbReference>
<evidence type="ECO:0008006" key="3">
    <source>
        <dbReference type="Google" id="ProtNLM"/>
    </source>
</evidence>
<dbReference type="GO" id="GO:0005506">
    <property type="term" value="F:iron ion binding"/>
    <property type="evidence" value="ECO:0007669"/>
    <property type="project" value="UniProtKB-ARBA"/>
</dbReference>
<dbReference type="SUPFAM" id="SSF51197">
    <property type="entry name" value="Clavaminate synthase-like"/>
    <property type="match status" value="1"/>
</dbReference>
<dbReference type="Pfam" id="PF05721">
    <property type="entry name" value="PhyH"/>
    <property type="match status" value="1"/>
</dbReference>
<protein>
    <recommendedName>
        <fullName evidence="3">Phytanoyl-CoA dioxygenase</fullName>
    </recommendedName>
</protein>
<dbReference type="GO" id="GO:0016706">
    <property type="term" value="F:2-oxoglutarate-dependent dioxygenase activity"/>
    <property type="evidence" value="ECO:0007669"/>
    <property type="project" value="UniProtKB-ARBA"/>
</dbReference>
<keyword evidence="2" id="KW-1185">Reference proteome</keyword>
<evidence type="ECO:0000313" key="1">
    <source>
        <dbReference type="EMBL" id="OUD04921.1"/>
    </source>
</evidence>
<dbReference type="Proteomes" id="UP000195105">
    <property type="component" value="Unassembled WGS sequence"/>
</dbReference>
<dbReference type="InterPro" id="IPR008775">
    <property type="entry name" value="Phytyl_CoA_dOase-like"/>
</dbReference>
<accession>A0A2C9ZNJ3</accession>
<evidence type="ECO:0000313" key="2">
    <source>
        <dbReference type="Proteomes" id="UP000195105"/>
    </source>
</evidence>
<proteinExistence type="predicted"/>
<gene>
    <name evidence="1" type="ORF">CA983_01320</name>
</gene>